<accession>A0ABV8ECX3</accession>
<keyword evidence="2" id="KW-1185">Reference proteome</keyword>
<protein>
    <submittedName>
        <fullName evidence="1">Uncharacterized protein</fullName>
    </submittedName>
</protein>
<dbReference type="RefSeq" id="WP_247262777.1">
    <property type="nucleotide sequence ID" value="NZ_JALJQZ010000074.1"/>
</dbReference>
<comment type="caution">
    <text evidence="1">The sequence shown here is derived from an EMBL/GenBank/DDBJ whole genome shotgun (WGS) entry which is preliminary data.</text>
</comment>
<proteinExistence type="predicted"/>
<evidence type="ECO:0000313" key="2">
    <source>
        <dbReference type="Proteomes" id="UP001595697"/>
    </source>
</evidence>
<evidence type="ECO:0000313" key="1">
    <source>
        <dbReference type="EMBL" id="MFC3970408.1"/>
    </source>
</evidence>
<name>A0ABV8ECX3_9HYPH</name>
<dbReference type="EMBL" id="JBHSBD010000101">
    <property type="protein sequence ID" value="MFC3970408.1"/>
    <property type="molecule type" value="Genomic_DNA"/>
</dbReference>
<gene>
    <name evidence="1" type="ORF">ACFOVS_20195</name>
</gene>
<reference evidence="2" key="1">
    <citation type="journal article" date="2019" name="Int. J. Syst. Evol. Microbiol.">
        <title>The Global Catalogue of Microorganisms (GCM) 10K type strain sequencing project: providing services to taxonomists for standard genome sequencing and annotation.</title>
        <authorList>
            <consortium name="The Broad Institute Genomics Platform"/>
            <consortium name="The Broad Institute Genome Sequencing Center for Infectious Disease"/>
            <person name="Wu L."/>
            <person name="Ma J."/>
        </authorList>
    </citation>
    <scope>NUCLEOTIDE SEQUENCE [LARGE SCALE GENOMIC DNA]</scope>
    <source>
        <strain evidence="2">TBRC 5781</strain>
    </source>
</reference>
<dbReference type="Proteomes" id="UP001595697">
    <property type="component" value="Unassembled WGS sequence"/>
</dbReference>
<organism evidence="1 2">
    <name type="scientific">Rhizobium lemnae</name>
    <dbReference type="NCBI Taxonomy" id="1214924"/>
    <lineage>
        <taxon>Bacteria</taxon>
        <taxon>Pseudomonadati</taxon>
        <taxon>Pseudomonadota</taxon>
        <taxon>Alphaproteobacteria</taxon>
        <taxon>Hyphomicrobiales</taxon>
        <taxon>Rhizobiaceae</taxon>
        <taxon>Rhizobium/Agrobacterium group</taxon>
        <taxon>Rhizobium</taxon>
    </lineage>
</organism>
<sequence>MSKSKKDFELILKIRSIRADRAERNMAIAEDQRVQAVIAYDEATALKNEARKRVRNIDSGRFAAHSSQISGRQLKDAAMAAREAKALLQDAVSDVFVKSEQRKQATLNATVLREVYNSSQKMVIKTEAVIEQLSEENPEEKDARV</sequence>